<evidence type="ECO:0000256" key="9">
    <source>
        <dbReference type="ARBA" id="ARBA00023201"/>
    </source>
</evidence>
<accession>A0AAN6IUD9</accession>
<evidence type="ECO:0000256" key="4">
    <source>
        <dbReference type="ARBA" id="ARBA00022692"/>
    </source>
</evidence>
<protein>
    <recommendedName>
        <fullName evidence="12">Cation/H+ exchanger transmembrane domain-containing protein</fullName>
    </recommendedName>
</protein>
<sequence length="598" mass="63121">MAEAALPYEEPGIVTILIQASFLLALNIVNTVLDNVFYCGLVGQVLIGMAWGTPGAKILSRQFEEVATQLGYLGLIVIVFEGGLSTSSKSVQSTLFLSSCVAITGIVLPIAFSFSLLALADASNLQAFAAGAALCSTSLGTTFSILKTTGLTNSRLGTVLTSAAMLDDVVGLIMVQVISNLGSGNQSIHATTVIRPIFVSVGFALILPLACRFLVKPIWIHHSSATTKAVDSCRGNRLVSESAVYFLLSTALLVGLVSAASYAGTSGLFAAYLAGACVTWFDSTLKHIRSPQASTSDRGSSSQSLGKAAEKAPKQSGSHRAARDGEQGVGDPATDKKGHDDDHISSATSSRLPTPPPEKDVRDKHQHDDVPTLGTAPPAQDTNSGVLTMYESFYGPAVERILKPFFFASIGFSIPITKMFQGSIIWRGFVYAILMTLGKLFCGAWLIRFARASTISGRTGPPSHAPNDEQQQQLQHRKQHGQNRTALTSLPRPKSLYPASLLGCAMVARGEIGFLISALAATNGIFNSSGDTNGSSSTNSSENLESDLYLIVTWAILLCTIVGPLALGILARRVKRLQARRTISGDAGGEDPLGIWGV</sequence>
<evidence type="ECO:0000313" key="14">
    <source>
        <dbReference type="Proteomes" id="UP001161757"/>
    </source>
</evidence>
<dbReference type="GO" id="GO:0015297">
    <property type="term" value="F:antiporter activity"/>
    <property type="evidence" value="ECO:0007669"/>
    <property type="project" value="UniProtKB-KW"/>
</dbReference>
<feature type="compositionally biased region" description="Basic and acidic residues" evidence="10">
    <location>
        <begin position="333"/>
        <end position="344"/>
    </location>
</feature>
<dbReference type="Gene3D" id="1.20.1530.20">
    <property type="match status" value="2"/>
</dbReference>
<feature type="transmembrane region" description="Helical" evidence="11">
    <location>
        <begin position="66"/>
        <end position="84"/>
    </location>
</feature>
<dbReference type="InterPro" id="IPR038770">
    <property type="entry name" value="Na+/solute_symporter_sf"/>
</dbReference>
<feature type="transmembrane region" description="Helical" evidence="11">
    <location>
        <begin position="12"/>
        <end position="29"/>
    </location>
</feature>
<evidence type="ECO:0000256" key="2">
    <source>
        <dbReference type="ARBA" id="ARBA00022448"/>
    </source>
</evidence>
<keyword evidence="4 11" id="KW-0812">Transmembrane</keyword>
<dbReference type="GO" id="GO:0006814">
    <property type="term" value="P:sodium ion transport"/>
    <property type="evidence" value="ECO:0007669"/>
    <property type="project" value="UniProtKB-KW"/>
</dbReference>
<name>A0AAN6IUD9_EXODE</name>
<evidence type="ECO:0000256" key="5">
    <source>
        <dbReference type="ARBA" id="ARBA00022989"/>
    </source>
</evidence>
<evidence type="ECO:0000256" key="8">
    <source>
        <dbReference type="ARBA" id="ARBA00023136"/>
    </source>
</evidence>
<feature type="region of interest" description="Disordered" evidence="10">
    <location>
        <begin position="457"/>
        <end position="491"/>
    </location>
</feature>
<feature type="transmembrane region" description="Helical" evidence="11">
    <location>
        <begin position="125"/>
        <end position="146"/>
    </location>
</feature>
<dbReference type="PANTHER" id="PTHR43562:SF3">
    <property type="entry name" value="SODIUM ION_PROTON EXCHANGER (EUROFUNG)"/>
    <property type="match status" value="1"/>
</dbReference>
<dbReference type="Proteomes" id="UP001161757">
    <property type="component" value="Unassembled WGS sequence"/>
</dbReference>
<feature type="transmembrane region" description="Helical" evidence="11">
    <location>
        <begin position="36"/>
        <end position="54"/>
    </location>
</feature>
<evidence type="ECO:0000256" key="1">
    <source>
        <dbReference type="ARBA" id="ARBA00004141"/>
    </source>
</evidence>
<feature type="transmembrane region" description="Helical" evidence="11">
    <location>
        <begin position="158"/>
        <end position="181"/>
    </location>
</feature>
<dbReference type="GO" id="GO:0016020">
    <property type="term" value="C:membrane"/>
    <property type="evidence" value="ECO:0007669"/>
    <property type="project" value="UniProtKB-SubCell"/>
</dbReference>
<keyword evidence="2" id="KW-0813">Transport</keyword>
<feature type="transmembrane region" description="Helical" evidence="11">
    <location>
        <begin position="428"/>
        <end position="447"/>
    </location>
</feature>
<feature type="transmembrane region" description="Helical" evidence="11">
    <location>
        <begin position="96"/>
        <end position="119"/>
    </location>
</feature>
<proteinExistence type="predicted"/>
<dbReference type="AlphaFoldDB" id="A0AAN6IUD9"/>
<comment type="caution">
    <text evidence="13">The sequence shown here is derived from an EMBL/GenBank/DDBJ whole genome shotgun (WGS) entry which is preliminary data.</text>
</comment>
<evidence type="ECO:0000256" key="7">
    <source>
        <dbReference type="ARBA" id="ARBA00023065"/>
    </source>
</evidence>
<comment type="subcellular location">
    <subcellularLocation>
        <location evidence="1">Membrane</location>
        <topology evidence="1">Multi-pass membrane protein</topology>
    </subcellularLocation>
</comment>
<dbReference type="PANTHER" id="PTHR43562">
    <property type="entry name" value="NAPA-TYPE SODIUM/HYDROGEN ANTIPORTER"/>
    <property type="match status" value="1"/>
</dbReference>
<dbReference type="EMBL" id="JAJGCB010000023">
    <property type="protein sequence ID" value="KAJ8987721.1"/>
    <property type="molecule type" value="Genomic_DNA"/>
</dbReference>
<dbReference type="GO" id="GO:1902600">
    <property type="term" value="P:proton transmembrane transport"/>
    <property type="evidence" value="ECO:0007669"/>
    <property type="project" value="InterPro"/>
</dbReference>
<gene>
    <name evidence="13" type="ORF">HRR80_008351</name>
</gene>
<dbReference type="InterPro" id="IPR006153">
    <property type="entry name" value="Cation/H_exchanger_TM"/>
</dbReference>
<feature type="compositionally biased region" description="Basic and acidic residues" evidence="10">
    <location>
        <begin position="357"/>
        <end position="370"/>
    </location>
</feature>
<organism evidence="13 14">
    <name type="scientific">Exophiala dermatitidis</name>
    <name type="common">Black yeast-like fungus</name>
    <name type="synonym">Wangiella dermatitidis</name>
    <dbReference type="NCBI Taxonomy" id="5970"/>
    <lineage>
        <taxon>Eukaryota</taxon>
        <taxon>Fungi</taxon>
        <taxon>Dikarya</taxon>
        <taxon>Ascomycota</taxon>
        <taxon>Pezizomycotina</taxon>
        <taxon>Eurotiomycetes</taxon>
        <taxon>Chaetothyriomycetidae</taxon>
        <taxon>Chaetothyriales</taxon>
        <taxon>Herpotrichiellaceae</taxon>
        <taxon>Exophiala</taxon>
    </lineage>
</organism>
<evidence type="ECO:0000256" key="11">
    <source>
        <dbReference type="SAM" id="Phobius"/>
    </source>
</evidence>
<evidence type="ECO:0000256" key="10">
    <source>
        <dbReference type="SAM" id="MobiDB-lite"/>
    </source>
</evidence>
<feature type="region of interest" description="Disordered" evidence="10">
    <location>
        <begin position="291"/>
        <end position="382"/>
    </location>
</feature>
<feature type="transmembrane region" description="Helical" evidence="11">
    <location>
        <begin position="244"/>
        <end position="263"/>
    </location>
</feature>
<keyword evidence="3" id="KW-0050">Antiport</keyword>
<reference evidence="13" key="1">
    <citation type="submission" date="2023-01" db="EMBL/GenBank/DDBJ databases">
        <title>Exophiala dermititidis isolated from Cystic Fibrosis Patient.</title>
        <authorList>
            <person name="Kurbessoian T."/>
            <person name="Crocker A."/>
            <person name="Murante D."/>
            <person name="Hogan D.A."/>
            <person name="Stajich J.E."/>
        </authorList>
    </citation>
    <scope>NUCLEOTIDE SEQUENCE</scope>
    <source>
        <strain evidence="13">Ex8</strain>
    </source>
</reference>
<feature type="compositionally biased region" description="Polar residues" evidence="10">
    <location>
        <begin position="291"/>
        <end position="305"/>
    </location>
</feature>
<keyword evidence="6" id="KW-0915">Sodium</keyword>
<keyword evidence="5 11" id="KW-1133">Transmembrane helix</keyword>
<feature type="transmembrane region" description="Helical" evidence="11">
    <location>
        <begin position="548"/>
        <end position="571"/>
    </location>
</feature>
<keyword evidence="8 11" id="KW-0472">Membrane</keyword>
<feature type="domain" description="Cation/H+ exchanger transmembrane" evidence="12">
    <location>
        <begin position="41"/>
        <end position="282"/>
    </location>
</feature>
<evidence type="ECO:0000313" key="13">
    <source>
        <dbReference type="EMBL" id="KAJ8987721.1"/>
    </source>
</evidence>
<evidence type="ECO:0000256" key="6">
    <source>
        <dbReference type="ARBA" id="ARBA00023053"/>
    </source>
</evidence>
<evidence type="ECO:0000256" key="3">
    <source>
        <dbReference type="ARBA" id="ARBA00022449"/>
    </source>
</evidence>
<feature type="transmembrane region" description="Helical" evidence="11">
    <location>
        <begin position="193"/>
        <end position="215"/>
    </location>
</feature>
<keyword evidence="9" id="KW-0739">Sodium transport</keyword>
<dbReference type="Pfam" id="PF00999">
    <property type="entry name" value="Na_H_Exchanger"/>
    <property type="match status" value="1"/>
</dbReference>
<evidence type="ECO:0000259" key="12">
    <source>
        <dbReference type="Pfam" id="PF00999"/>
    </source>
</evidence>
<keyword evidence="7" id="KW-0406">Ion transport</keyword>